<evidence type="ECO:0000313" key="2">
    <source>
        <dbReference type="Proteomes" id="UP000605392"/>
    </source>
</evidence>
<dbReference type="EMBL" id="BMFN01000001">
    <property type="protein sequence ID" value="GGF53741.1"/>
    <property type="molecule type" value="Genomic_DNA"/>
</dbReference>
<protein>
    <submittedName>
        <fullName evidence="1">Uncharacterized protein</fullName>
    </submittedName>
</protein>
<organism evidence="1 2">
    <name type="scientific">Hymenobacter qilianensis</name>
    <dbReference type="NCBI Taxonomy" id="1385715"/>
    <lineage>
        <taxon>Bacteria</taxon>
        <taxon>Pseudomonadati</taxon>
        <taxon>Bacteroidota</taxon>
        <taxon>Cytophagia</taxon>
        <taxon>Cytophagales</taxon>
        <taxon>Hymenobacteraceae</taxon>
        <taxon>Hymenobacter</taxon>
    </lineage>
</organism>
<proteinExistence type="predicted"/>
<dbReference type="Proteomes" id="UP000605392">
    <property type="component" value="Unassembled WGS sequence"/>
</dbReference>
<keyword evidence="2" id="KW-1185">Reference proteome</keyword>
<evidence type="ECO:0000313" key="1">
    <source>
        <dbReference type="EMBL" id="GGF53741.1"/>
    </source>
</evidence>
<gene>
    <name evidence="1" type="ORF">GCM10011375_06530</name>
</gene>
<sequence length="765" mass="81370">MLLPVCSRWFIVLFLLLPALRAAAQSGVPFGFEQRAVAKVTHGSQTLANPWVGGLNSPQFSAIDLNNDGQSDLYIFDRQTSRSLTYLNVAAAGGGRAWQYAPEYEASFPTDLLNWVLLRDYDCDNRPDIFTFANGGDIRVFRNVAGASGRPSFELVSNQLMFFNNATNNGNIVTGSSNLPAIQDVNGDGRLDILSFDFASSTRVELYLNTAAGNCGNLQFRQEADRWGNFSVCLPGCSTFAFGSEACAGGKPTHTTGSNLLTLDLDGDGDQDILTARDACPELVSLTNQGTAAVASMTSASLNTNFPSAAAPVRVINFPAGYYLDVTFDGRPDLIAAPALFDNHDQVSTSQSVRLYENGSPTAVPSFTLRQPDFLQGEMIDVSEAAAPAFGDLSGDGLPDMVVAGTDRRAAGYAAYLHYYRNIGTATEPNFQRVSDDYLALGGKKYAGVKPVLVDLNRDGALDMAFSATTGTTSQVFYILNQAAAGQPAVFDINQATAIANLPNRAHDAPCFTDVDGDGNLDLLIGTNVNTATTGTARYGIQYFRHNGSTTPAQTYTLSTTTFGQIQSAAGNLHPTVADFDGDGKPDLLTADASGELRFYADFRTQLLTPTAPFVGRADIIYNGLLNAYRSAQLGVQRSAEGKNRPAPVAADLNGDGAPELLVGMETGGITAFAARGRVLSTNPAAEAALELRLFPNPATGTASLEAAQPVRLTVLDLTGRRIRTVAESARLHTLDLTNVAAGVYLVRAESTNGEIAAVRRLLVR</sequence>
<reference evidence="1 2" key="1">
    <citation type="journal article" date="2019" name="Int. J. Syst. Evol. Microbiol.">
        <title>The Global Catalogue of Microorganisms (GCM) 10K type strain sequencing project: providing services to taxonomists for standard genome sequencing and annotation.</title>
        <authorList>
            <consortium name="The Broad Institute Genomics Platform"/>
            <consortium name="The Broad Institute Genome Sequencing Center for Infectious Disease"/>
            <person name="Wu L."/>
            <person name="Ma J."/>
        </authorList>
    </citation>
    <scope>NUCLEOTIDE SEQUENCE [LARGE SCALE GENOMIC DNA]</scope>
    <source>
        <strain evidence="1 2">CGMCC 1.12720</strain>
    </source>
</reference>
<accession>A0ACB5PMN2</accession>
<comment type="caution">
    <text evidence="1">The sequence shown here is derived from an EMBL/GenBank/DDBJ whole genome shotgun (WGS) entry which is preliminary data.</text>
</comment>
<name>A0ACB5PMN2_9BACT</name>